<protein>
    <recommendedName>
        <fullName evidence="5">Urease accessory protein UreE</fullName>
    </recommendedName>
</protein>
<proteinExistence type="inferred from homology"/>
<dbReference type="Pfam" id="PF02814">
    <property type="entry name" value="UreE_N"/>
    <property type="match status" value="1"/>
</dbReference>
<evidence type="ECO:0000313" key="9">
    <source>
        <dbReference type="Proteomes" id="UP001166251"/>
    </source>
</evidence>
<keyword evidence="9" id="KW-1185">Reference proteome</keyword>
<evidence type="ECO:0000256" key="4">
    <source>
        <dbReference type="ARBA" id="ARBA00023186"/>
    </source>
</evidence>
<comment type="similarity">
    <text evidence="5">Belongs to the UreE family.</text>
</comment>
<accession>A0ABS7EJI3</accession>
<dbReference type="SUPFAM" id="SSF69287">
    <property type="entry name" value="Urease metallochaperone UreE, N-terminal domain"/>
    <property type="match status" value="1"/>
</dbReference>
<feature type="domain" description="UreE urease accessory N-terminal" evidence="7">
    <location>
        <begin position="1"/>
        <end position="66"/>
    </location>
</feature>
<evidence type="ECO:0000256" key="1">
    <source>
        <dbReference type="ARBA" id="ARBA00004496"/>
    </source>
</evidence>
<keyword evidence="4 5" id="KW-0143">Chaperone</keyword>
<dbReference type="RefSeq" id="WP_220105118.1">
    <property type="nucleotide sequence ID" value="NZ_JAHZSS010000023.1"/>
</dbReference>
<dbReference type="CDD" id="cd00571">
    <property type="entry name" value="UreE"/>
    <property type="match status" value="1"/>
</dbReference>
<comment type="caution">
    <text evidence="8">The sequence shown here is derived from an EMBL/GenBank/DDBJ whole genome shotgun (WGS) entry which is preliminary data.</text>
</comment>
<comment type="function">
    <text evidence="5">Involved in urease metallocenter assembly. Binds nickel. Probably functions as a nickel donor during metallocenter assembly.</text>
</comment>
<dbReference type="Gene3D" id="2.60.260.20">
    <property type="entry name" value="Urease metallochaperone UreE, N-terminal domain"/>
    <property type="match status" value="1"/>
</dbReference>
<dbReference type="Pfam" id="PF05194">
    <property type="entry name" value="UreE_C"/>
    <property type="match status" value="1"/>
</dbReference>
<dbReference type="InterPro" id="IPR012406">
    <property type="entry name" value="UreE"/>
</dbReference>
<dbReference type="InterPro" id="IPR036118">
    <property type="entry name" value="UreE_N_sf"/>
</dbReference>
<keyword evidence="3 5" id="KW-0533">Nickel</keyword>
<gene>
    <name evidence="5 8" type="primary">ureE</name>
    <name evidence="8" type="ORF">K0504_15765</name>
</gene>
<dbReference type="InterPro" id="IPR007864">
    <property type="entry name" value="UreE_C_dom"/>
</dbReference>
<evidence type="ECO:0000256" key="6">
    <source>
        <dbReference type="SAM" id="MobiDB-lite"/>
    </source>
</evidence>
<evidence type="ECO:0000313" key="8">
    <source>
        <dbReference type="EMBL" id="MBW8192496.1"/>
    </source>
</evidence>
<keyword evidence="2 5" id="KW-0963">Cytoplasm</keyword>
<dbReference type="SUPFAM" id="SSF69737">
    <property type="entry name" value="Urease metallochaperone UreE, C-terminal domain"/>
    <property type="match status" value="1"/>
</dbReference>
<dbReference type="Gene3D" id="3.30.70.790">
    <property type="entry name" value="UreE, C-terminal domain"/>
    <property type="match status" value="1"/>
</dbReference>
<dbReference type="Proteomes" id="UP001166251">
    <property type="component" value="Unassembled WGS sequence"/>
</dbReference>
<evidence type="ECO:0000256" key="5">
    <source>
        <dbReference type="HAMAP-Rule" id="MF_00822"/>
    </source>
</evidence>
<name>A0ABS7EJI3_9GAMM</name>
<dbReference type="PIRSF" id="PIRSF036402">
    <property type="entry name" value="Ureas_acces_UreE"/>
    <property type="match status" value="1"/>
</dbReference>
<evidence type="ECO:0000259" key="7">
    <source>
        <dbReference type="SMART" id="SM00988"/>
    </source>
</evidence>
<dbReference type="EMBL" id="JAHZSS010000023">
    <property type="protein sequence ID" value="MBW8192496.1"/>
    <property type="molecule type" value="Genomic_DNA"/>
</dbReference>
<evidence type="ECO:0000256" key="3">
    <source>
        <dbReference type="ARBA" id="ARBA00022596"/>
    </source>
</evidence>
<feature type="compositionally biased region" description="Basic and acidic residues" evidence="6">
    <location>
        <begin position="152"/>
        <end position="169"/>
    </location>
</feature>
<dbReference type="InterPro" id="IPR004029">
    <property type="entry name" value="UreE_N"/>
</dbReference>
<dbReference type="NCBIfam" id="NF009751">
    <property type="entry name" value="PRK13261.1-1"/>
    <property type="match status" value="1"/>
</dbReference>
<sequence>MYKLISKSDHCHGKVLDFLSLPFETRQRGRFKATTITGKEVGVFLTRGEVLREGDYLQSECGHNFLVKAAPEELSQAKASDWLTFAKACYHLGNRHTPLQVGDMWLRFQPDHVLEQMVEMLGLTVTTVHGGFDPENGAYAQGLGGHHHGHGHAHDDDHQHQHSHEHSHA</sequence>
<reference evidence="8" key="1">
    <citation type="submission" date="2021-07" db="EMBL/GenBank/DDBJ databases">
        <title>Neiella marina sp. nov., isolated from the intestinal content of sea cucumber Apostichopus japonicus.</title>
        <authorList>
            <person name="Bai X."/>
        </authorList>
    </citation>
    <scope>NUCLEOTIDE SEQUENCE</scope>
    <source>
        <strain evidence="8">126</strain>
    </source>
</reference>
<dbReference type="HAMAP" id="MF_00822">
    <property type="entry name" value="UreE"/>
    <property type="match status" value="1"/>
</dbReference>
<evidence type="ECO:0000256" key="2">
    <source>
        <dbReference type="ARBA" id="ARBA00022490"/>
    </source>
</evidence>
<comment type="subcellular location">
    <subcellularLocation>
        <location evidence="1 5">Cytoplasm</location>
    </subcellularLocation>
</comment>
<organism evidence="8 9">
    <name type="scientific">Neiella holothuriorum</name>
    <dbReference type="NCBI Taxonomy" id="2870530"/>
    <lineage>
        <taxon>Bacteria</taxon>
        <taxon>Pseudomonadati</taxon>
        <taxon>Pseudomonadota</taxon>
        <taxon>Gammaproteobacteria</taxon>
        <taxon>Alteromonadales</taxon>
        <taxon>Echinimonadaceae</taxon>
        <taxon>Neiella</taxon>
    </lineage>
</organism>
<dbReference type="SMART" id="SM00988">
    <property type="entry name" value="UreE_N"/>
    <property type="match status" value="1"/>
</dbReference>
<feature type="region of interest" description="Disordered" evidence="6">
    <location>
        <begin position="136"/>
        <end position="169"/>
    </location>
</feature>